<keyword evidence="2" id="KW-1185">Reference proteome</keyword>
<dbReference type="OrthoDB" id="9854370at2"/>
<dbReference type="EMBL" id="VHSF01000001">
    <property type="protein sequence ID" value="TRO66795.1"/>
    <property type="molecule type" value="Genomic_DNA"/>
</dbReference>
<evidence type="ECO:0000313" key="2">
    <source>
        <dbReference type="Proteomes" id="UP000315131"/>
    </source>
</evidence>
<organism evidence="1 2">
    <name type="scientific">Christiangramia sabulilitoris</name>
    <dbReference type="NCBI Taxonomy" id="2583991"/>
    <lineage>
        <taxon>Bacteria</taxon>
        <taxon>Pseudomonadati</taxon>
        <taxon>Bacteroidota</taxon>
        <taxon>Flavobacteriia</taxon>
        <taxon>Flavobacteriales</taxon>
        <taxon>Flavobacteriaceae</taxon>
        <taxon>Christiangramia</taxon>
    </lineage>
</organism>
<dbReference type="Proteomes" id="UP000315131">
    <property type="component" value="Unassembled WGS sequence"/>
</dbReference>
<name>A0A550I740_9FLAO</name>
<gene>
    <name evidence="1" type="ORF">FGM01_02575</name>
</gene>
<reference evidence="1 2" key="1">
    <citation type="submission" date="2019-06" db="EMBL/GenBank/DDBJ databases">
        <title>Gramella sabulilitoris sp. nov., isolated from a marine sand.</title>
        <authorList>
            <person name="Yoon J.-H."/>
        </authorList>
    </citation>
    <scope>NUCLEOTIDE SEQUENCE [LARGE SCALE GENOMIC DNA]</scope>
    <source>
        <strain evidence="1 2">HSMS-1</strain>
    </source>
</reference>
<dbReference type="PROSITE" id="PS51257">
    <property type="entry name" value="PROKAR_LIPOPROTEIN"/>
    <property type="match status" value="1"/>
</dbReference>
<comment type="caution">
    <text evidence="1">The sequence shown here is derived from an EMBL/GenBank/DDBJ whole genome shotgun (WGS) entry which is preliminary data.</text>
</comment>
<protein>
    <submittedName>
        <fullName evidence="1">Uncharacterized protein</fullName>
    </submittedName>
</protein>
<proteinExistence type="predicted"/>
<evidence type="ECO:0000313" key="1">
    <source>
        <dbReference type="EMBL" id="TRO66795.1"/>
    </source>
</evidence>
<accession>A0A550I740</accession>
<sequence length="147" mass="17089">MTKKIFLLILISMFIGCQDKSNDKKVDFQPILDSLENDVQKNLDTGERMLHTSRKYRLESDSLLNVIYSETLKLRNINSDSLESSQEEFLSKRKKIEDSLWKQVDSIYEETGISPELERMTSYGYVGAINMERASELNKILKNSNRN</sequence>
<dbReference type="AlphaFoldDB" id="A0A550I740"/>
<dbReference type="RefSeq" id="WP_143409574.1">
    <property type="nucleotide sequence ID" value="NZ_VHSF01000001.1"/>
</dbReference>